<feature type="compositionally biased region" description="Polar residues" evidence="9">
    <location>
        <begin position="31"/>
        <end position="41"/>
    </location>
</feature>
<feature type="transmembrane region" description="Helical" evidence="10">
    <location>
        <begin position="327"/>
        <end position="349"/>
    </location>
</feature>
<dbReference type="PANTHER" id="PTHR22950:SF689">
    <property type="entry name" value="VESICULAR INHIBITORY AMINO ACID TRANSPORTER"/>
    <property type="match status" value="1"/>
</dbReference>
<feature type="transmembrane region" description="Helical" evidence="10">
    <location>
        <begin position="288"/>
        <end position="306"/>
    </location>
</feature>
<evidence type="ECO:0000256" key="10">
    <source>
        <dbReference type="SAM" id="Phobius"/>
    </source>
</evidence>
<keyword evidence="4 10" id="KW-0812">Transmembrane</keyword>
<gene>
    <name evidence="13" type="primary">LOC116302869</name>
</gene>
<evidence type="ECO:0000256" key="3">
    <source>
        <dbReference type="ARBA" id="ARBA00022448"/>
    </source>
</evidence>
<feature type="transmembrane region" description="Helical" evidence="10">
    <location>
        <begin position="104"/>
        <end position="126"/>
    </location>
</feature>
<keyword evidence="5" id="KW-0532">Neurotransmitter transport</keyword>
<feature type="compositionally biased region" description="Basic and acidic residues" evidence="9">
    <location>
        <begin position="1"/>
        <end position="12"/>
    </location>
</feature>
<feature type="region of interest" description="Disordered" evidence="9">
    <location>
        <begin position="1"/>
        <end position="45"/>
    </location>
</feature>
<comment type="similarity">
    <text evidence="2">Belongs to the amino acid/polyamine transporter 2 family.</text>
</comment>
<proteinExistence type="inferred from homology"/>
<feature type="transmembrane region" description="Helical" evidence="10">
    <location>
        <begin position="408"/>
        <end position="430"/>
    </location>
</feature>
<evidence type="ECO:0000256" key="2">
    <source>
        <dbReference type="ARBA" id="ARBA00008066"/>
    </source>
</evidence>
<dbReference type="GO" id="GO:0030659">
    <property type="term" value="C:cytoplasmic vesicle membrane"/>
    <property type="evidence" value="ECO:0007669"/>
    <property type="project" value="UniProtKB-SubCell"/>
</dbReference>
<dbReference type="GeneID" id="116302869"/>
<evidence type="ECO:0000256" key="7">
    <source>
        <dbReference type="ARBA" id="ARBA00023136"/>
    </source>
</evidence>
<evidence type="ECO:0000256" key="9">
    <source>
        <dbReference type="SAM" id="MobiDB-lite"/>
    </source>
</evidence>
<feature type="domain" description="Amino acid transporter transmembrane" evidence="11">
    <location>
        <begin position="101"/>
        <end position="489"/>
    </location>
</feature>
<dbReference type="InterPro" id="IPR013057">
    <property type="entry name" value="AA_transpt_TM"/>
</dbReference>
<dbReference type="GO" id="GO:0006836">
    <property type="term" value="P:neurotransmitter transport"/>
    <property type="evidence" value="ECO:0007669"/>
    <property type="project" value="UniProtKB-KW"/>
</dbReference>
<dbReference type="GO" id="GO:0015179">
    <property type="term" value="F:L-amino acid transmembrane transporter activity"/>
    <property type="evidence" value="ECO:0007669"/>
    <property type="project" value="TreeGrafter"/>
</dbReference>
<accession>A0A6P8IMQ4</accession>
<keyword evidence="12" id="KW-1185">Reference proteome</keyword>
<dbReference type="Gene3D" id="1.20.1740.10">
    <property type="entry name" value="Amino acid/polyamine transporter I"/>
    <property type="match status" value="1"/>
</dbReference>
<dbReference type="OrthoDB" id="6021076at2759"/>
<evidence type="ECO:0000256" key="6">
    <source>
        <dbReference type="ARBA" id="ARBA00022989"/>
    </source>
</evidence>
<reference evidence="13" key="1">
    <citation type="submission" date="2025-08" db="UniProtKB">
        <authorList>
            <consortium name="RefSeq"/>
        </authorList>
    </citation>
    <scope>IDENTIFICATION</scope>
    <source>
        <tissue evidence="13">Tentacle</tissue>
    </source>
</reference>
<evidence type="ECO:0000313" key="12">
    <source>
        <dbReference type="Proteomes" id="UP000515163"/>
    </source>
</evidence>
<evidence type="ECO:0000256" key="1">
    <source>
        <dbReference type="ARBA" id="ARBA00004439"/>
    </source>
</evidence>
<dbReference type="KEGG" id="aten:116302869"/>
<feature type="transmembrane region" description="Helical" evidence="10">
    <location>
        <begin position="436"/>
        <end position="458"/>
    </location>
</feature>
<dbReference type="Proteomes" id="UP000515163">
    <property type="component" value="Unplaced"/>
</dbReference>
<comment type="subcellular location">
    <subcellularLocation>
        <location evidence="1">Cytoplasmic vesicle membrane</location>
        <topology evidence="1">Multi-pass membrane protein</topology>
    </subcellularLocation>
</comment>
<keyword evidence="7 10" id="KW-0472">Membrane</keyword>
<keyword evidence="6 10" id="KW-1133">Transmembrane helix</keyword>
<evidence type="ECO:0000313" key="13">
    <source>
        <dbReference type="RefSeq" id="XP_031568124.1"/>
    </source>
</evidence>
<feature type="transmembrane region" description="Helical" evidence="10">
    <location>
        <begin position="361"/>
        <end position="387"/>
    </location>
</feature>
<evidence type="ECO:0000256" key="4">
    <source>
        <dbReference type="ARBA" id="ARBA00022692"/>
    </source>
</evidence>
<feature type="transmembrane region" description="Helical" evidence="10">
    <location>
        <begin position="132"/>
        <end position="157"/>
    </location>
</feature>
<feature type="transmembrane region" description="Helical" evidence="10">
    <location>
        <begin position="222"/>
        <end position="240"/>
    </location>
</feature>
<name>A0A6P8IMQ4_ACTTE</name>
<dbReference type="InParanoid" id="A0A6P8IMQ4"/>
<feature type="transmembrane region" description="Helical" evidence="10">
    <location>
        <begin position="470"/>
        <end position="490"/>
    </location>
</feature>
<evidence type="ECO:0000259" key="11">
    <source>
        <dbReference type="Pfam" id="PF01490"/>
    </source>
</evidence>
<dbReference type="PANTHER" id="PTHR22950">
    <property type="entry name" value="AMINO ACID TRANSPORTER"/>
    <property type="match status" value="1"/>
</dbReference>
<dbReference type="RefSeq" id="XP_031568124.1">
    <property type="nucleotide sequence ID" value="XM_031712264.1"/>
</dbReference>
<dbReference type="AlphaFoldDB" id="A0A6P8IMQ4"/>
<keyword evidence="3" id="KW-0813">Transport</keyword>
<keyword evidence="8" id="KW-0968">Cytoplasmic vesicle</keyword>
<organism evidence="12 13">
    <name type="scientific">Actinia tenebrosa</name>
    <name type="common">Australian red waratah sea anemone</name>
    <dbReference type="NCBI Taxonomy" id="6105"/>
    <lineage>
        <taxon>Eukaryota</taxon>
        <taxon>Metazoa</taxon>
        <taxon>Cnidaria</taxon>
        <taxon>Anthozoa</taxon>
        <taxon>Hexacorallia</taxon>
        <taxon>Actiniaria</taxon>
        <taxon>Actiniidae</taxon>
        <taxon>Actinia</taxon>
    </lineage>
</organism>
<evidence type="ECO:0000256" key="8">
    <source>
        <dbReference type="ARBA" id="ARBA00023329"/>
    </source>
</evidence>
<sequence length="504" mass="55820">MADDGYSEKDIRLNLSPSSNADRLGTYGKETLNTNNTSPFVNTPYPETDDERIPLIKSGSRSVGKVDFSQSSPWKDNFKRFRSMTVSMTVSLIEKESTDRQASALLAGWNVTNLIQGMGILGIPYAVKEGGWAAACCILIVALFCDVTGILLVDCLYEISPRSQRKKRVRTNYPEVGEAVWPGVGGTVVNIVQTIELYSAAMLYLILLTTMFSQITEKYVSLTVNEWAVICAAAVLPSVFIRRLSLIAWMSMIAVFALMSSIAVTLAYCIVHNDKWSLDNIPSFNGKKFPIGFGIVTFSYCAHAVFPGIEGSMKKPQHFNCMMHTSFMISGIVKTLFGLLAVLTFGIATDQVVTVNLADNVAFNFAVTVLVGLNVFFSFPLPLFVVVESFDNLLLRHFPHLGPNTNYHWFWLLITRILLVAFALFISLVVPHFGLLMGFVGSFTGTCLSFGFPCIAHLKLKWRYLRWYHIVGELILIVFGVVAGVFGLIYSGKALIDSFKANPF</sequence>
<protein>
    <submittedName>
        <fullName evidence="13">Vesicular inhibitory amino acid transporter-like</fullName>
    </submittedName>
</protein>
<feature type="transmembrane region" description="Helical" evidence="10">
    <location>
        <begin position="247"/>
        <end position="268"/>
    </location>
</feature>
<dbReference type="Pfam" id="PF01490">
    <property type="entry name" value="Aa_trans"/>
    <property type="match status" value="1"/>
</dbReference>
<evidence type="ECO:0000256" key="5">
    <source>
        <dbReference type="ARBA" id="ARBA00022775"/>
    </source>
</evidence>
<dbReference type="GO" id="GO:0005774">
    <property type="term" value="C:vacuolar membrane"/>
    <property type="evidence" value="ECO:0007669"/>
    <property type="project" value="TreeGrafter"/>
</dbReference>